<dbReference type="InterPro" id="IPR035892">
    <property type="entry name" value="C2_domain_sf"/>
</dbReference>
<dbReference type="GO" id="GO:0016081">
    <property type="term" value="P:synaptic vesicle docking"/>
    <property type="evidence" value="ECO:0007669"/>
    <property type="project" value="TreeGrafter"/>
</dbReference>
<keyword evidence="5" id="KW-0106">Calcium</keyword>
<accession>A0A1I8HYS1</accession>
<dbReference type="Pfam" id="PF00130">
    <property type="entry name" value="C1_1"/>
    <property type="match status" value="1"/>
</dbReference>
<dbReference type="FunFam" id="2.60.40.150:FF:000002">
    <property type="entry name" value="Protein unc-13 homolog B"/>
    <property type="match status" value="1"/>
</dbReference>
<dbReference type="PROSITE" id="PS51258">
    <property type="entry name" value="MHD1"/>
    <property type="match status" value="1"/>
</dbReference>
<organism evidence="11 12">
    <name type="scientific">Macrostomum lignano</name>
    <dbReference type="NCBI Taxonomy" id="282301"/>
    <lineage>
        <taxon>Eukaryota</taxon>
        <taxon>Metazoa</taxon>
        <taxon>Spiralia</taxon>
        <taxon>Lophotrochozoa</taxon>
        <taxon>Platyhelminthes</taxon>
        <taxon>Rhabditophora</taxon>
        <taxon>Macrostomorpha</taxon>
        <taxon>Macrostomida</taxon>
        <taxon>Macrostomidae</taxon>
        <taxon>Macrostomum</taxon>
    </lineage>
</organism>
<dbReference type="Gene3D" id="1.10.357.50">
    <property type="match status" value="1"/>
</dbReference>
<evidence type="ECO:0000259" key="9">
    <source>
        <dbReference type="PROSITE" id="PS51258"/>
    </source>
</evidence>
<evidence type="ECO:0000259" key="7">
    <source>
        <dbReference type="PROSITE" id="PS50004"/>
    </source>
</evidence>
<feature type="compositionally biased region" description="Low complexity" evidence="6">
    <location>
        <begin position="307"/>
        <end position="318"/>
    </location>
</feature>
<dbReference type="SMART" id="SM00109">
    <property type="entry name" value="C1"/>
    <property type="match status" value="1"/>
</dbReference>
<dbReference type="SMART" id="SM01145">
    <property type="entry name" value="DUF1041"/>
    <property type="match status" value="1"/>
</dbReference>
<dbReference type="FunFam" id="1.10.357.50:FF:000001">
    <property type="entry name" value="Protein unc-13 homolog B"/>
    <property type="match status" value="1"/>
</dbReference>
<dbReference type="GO" id="GO:0099525">
    <property type="term" value="P:presynaptic dense core vesicle exocytosis"/>
    <property type="evidence" value="ECO:0007669"/>
    <property type="project" value="TreeGrafter"/>
</dbReference>
<feature type="compositionally biased region" description="Low complexity" evidence="6">
    <location>
        <begin position="55"/>
        <end position="66"/>
    </location>
</feature>
<dbReference type="Gene3D" id="1.20.58.1100">
    <property type="match status" value="1"/>
</dbReference>
<dbReference type="PANTHER" id="PTHR10480:SF12">
    <property type="entry name" value="UNC-13, ISOFORM E"/>
    <property type="match status" value="1"/>
</dbReference>
<dbReference type="GO" id="GO:0061789">
    <property type="term" value="P:dense core granule priming"/>
    <property type="evidence" value="ECO:0007669"/>
    <property type="project" value="TreeGrafter"/>
</dbReference>
<name>A0A1I8HYS1_9PLAT</name>
<evidence type="ECO:0000256" key="1">
    <source>
        <dbReference type="ARBA" id="ARBA00022723"/>
    </source>
</evidence>
<dbReference type="InterPro" id="IPR027080">
    <property type="entry name" value="Unc-13"/>
</dbReference>
<dbReference type="Proteomes" id="UP000095280">
    <property type="component" value="Unplaced"/>
</dbReference>
<dbReference type="PANTHER" id="PTHR10480">
    <property type="entry name" value="PROTEIN UNC-13 HOMOLOG"/>
    <property type="match status" value="1"/>
</dbReference>
<feature type="domain" description="C2" evidence="7">
    <location>
        <begin position="742"/>
        <end position="870"/>
    </location>
</feature>
<dbReference type="InterPro" id="IPR000008">
    <property type="entry name" value="C2_dom"/>
</dbReference>
<feature type="domain" description="MHD2" evidence="10">
    <location>
        <begin position="1500"/>
        <end position="1682"/>
    </location>
</feature>
<feature type="compositionally biased region" description="Low complexity" evidence="6">
    <location>
        <begin position="485"/>
        <end position="502"/>
    </location>
</feature>
<protein>
    <submittedName>
        <fullName evidence="12">Phorbol-ester/DAG-type domain-containing protein</fullName>
    </submittedName>
</protein>
<dbReference type="CDD" id="cd08395">
    <property type="entry name" value="C2C_Munc13"/>
    <property type="match status" value="1"/>
</dbReference>
<evidence type="ECO:0000256" key="5">
    <source>
        <dbReference type="ARBA" id="ARBA00022837"/>
    </source>
</evidence>
<feature type="region of interest" description="Disordered" evidence="6">
    <location>
        <begin position="529"/>
        <end position="559"/>
    </location>
</feature>
<dbReference type="GO" id="GO:0016082">
    <property type="term" value="P:synaptic vesicle priming"/>
    <property type="evidence" value="ECO:0007669"/>
    <property type="project" value="TreeGrafter"/>
</dbReference>
<proteinExistence type="predicted"/>
<feature type="compositionally biased region" description="Acidic residues" evidence="6">
    <location>
        <begin position="433"/>
        <end position="442"/>
    </location>
</feature>
<evidence type="ECO:0000313" key="12">
    <source>
        <dbReference type="WBParaSite" id="maker-uti_cns_0008872-snap-gene-0.2-mRNA-1"/>
    </source>
</evidence>
<evidence type="ECO:0000256" key="4">
    <source>
        <dbReference type="ARBA" id="ARBA00022833"/>
    </source>
</evidence>
<evidence type="ECO:0000256" key="3">
    <source>
        <dbReference type="ARBA" id="ARBA00022771"/>
    </source>
</evidence>
<keyword evidence="2" id="KW-0677">Repeat</keyword>
<feature type="region of interest" description="Disordered" evidence="6">
    <location>
        <begin position="209"/>
        <end position="344"/>
    </location>
</feature>
<keyword evidence="4" id="KW-0862">Zinc</keyword>
<dbReference type="Gene3D" id="3.30.60.20">
    <property type="match status" value="1"/>
</dbReference>
<feature type="compositionally biased region" description="Pro residues" evidence="6">
    <location>
        <begin position="211"/>
        <end position="239"/>
    </location>
</feature>
<evidence type="ECO:0000313" key="11">
    <source>
        <dbReference type="Proteomes" id="UP000095280"/>
    </source>
</evidence>
<feature type="compositionally biased region" description="Polar residues" evidence="6">
    <location>
        <begin position="287"/>
        <end position="299"/>
    </location>
</feature>
<dbReference type="FunFam" id="2.60.40.150:FF:000014">
    <property type="entry name" value="protein unc-13 homolog B"/>
    <property type="match status" value="1"/>
</dbReference>
<feature type="region of interest" description="Disordered" evidence="6">
    <location>
        <begin position="2079"/>
        <end position="2106"/>
    </location>
</feature>
<dbReference type="GO" id="GO:0098831">
    <property type="term" value="C:presynaptic active zone cytoplasmic component"/>
    <property type="evidence" value="ECO:0007669"/>
    <property type="project" value="TreeGrafter"/>
</dbReference>
<feature type="region of interest" description="Disordered" evidence="6">
    <location>
        <begin position="396"/>
        <end position="457"/>
    </location>
</feature>
<dbReference type="GO" id="GO:0035249">
    <property type="term" value="P:synaptic transmission, glutamatergic"/>
    <property type="evidence" value="ECO:0007669"/>
    <property type="project" value="TreeGrafter"/>
</dbReference>
<evidence type="ECO:0000256" key="2">
    <source>
        <dbReference type="ARBA" id="ARBA00022737"/>
    </source>
</evidence>
<dbReference type="Gene3D" id="2.60.40.150">
    <property type="entry name" value="C2 domain"/>
    <property type="match status" value="2"/>
</dbReference>
<feature type="region of interest" description="Disordered" evidence="6">
    <location>
        <begin position="1"/>
        <end position="168"/>
    </location>
</feature>
<feature type="domain" description="MHD1" evidence="9">
    <location>
        <begin position="1253"/>
        <end position="1396"/>
    </location>
</feature>
<dbReference type="Pfam" id="PF06292">
    <property type="entry name" value="MUN"/>
    <property type="match status" value="1"/>
</dbReference>
<dbReference type="SUPFAM" id="SSF57889">
    <property type="entry name" value="Cysteine-rich domain"/>
    <property type="match status" value="1"/>
</dbReference>
<evidence type="ECO:0000259" key="10">
    <source>
        <dbReference type="PROSITE" id="PS51259"/>
    </source>
</evidence>
<dbReference type="SUPFAM" id="SSF49562">
    <property type="entry name" value="C2 domain (Calcium/lipid-binding domain, CaLB)"/>
    <property type="match status" value="2"/>
</dbReference>
<dbReference type="GO" id="GO:0030672">
    <property type="term" value="C:synaptic vesicle membrane"/>
    <property type="evidence" value="ECO:0007669"/>
    <property type="project" value="TreeGrafter"/>
</dbReference>
<feature type="region of interest" description="Disordered" evidence="6">
    <location>
        <begin position="480"/>
        <end position="517"/>
    </location>
</feature>
<dbReference type="InterPro" id="IPR046349">
    <property type="entry name" value="C1-like_sf"/>
</dbReference>
<reference evidence="12" key="1">
    <citation type="submission" date="2016-11" db="UniProtKB">
        <authorList>
            <consortium name="WormBaseParasite"/>
        </authorList>
    </citation>
    <scope>IDENTIFICATION</scope>
</reference>
<dbReference type="GO" id="GO:0031594">
    <property type="term" value="C:neuromuscular junction"/>
    <property type="evidence" value="ECO:0007669"/>
    <property type="project" value="TreeGrafter"/>
</dbReference>
<dbReference type="GO" id="GO:0043195">
    <property type="term" value="C:terminal bouton"/>
    <property type="evidence" value="ECO:0007669"/>
    <property type="project" value="TreeGrafter"/>
</dbReference>
<feature type="compositionally biased region" description="Polar residues" evidence="6">
    <location>
        <begin position="535"/>
        <end position="544"/>
    </location>
</feature>
<dbReference type="PROSITE" id="PS00479">
    <property type="entry name" value="ZF_DAG_PE_1"/>
    <property type="match status" value="1"/>
</dbReference>
<keyword evidence="11" id="KW-1185">Reference proteome</keyword>
<dbReference type="InterPro" id="IPR010439">
    <property type="entry name" value="MUN_dom"/>
</dbReference>
<dbReference type="PROSITE" id="PS50081">
    <property type="entry name" value="ZF_DAG_PE_2"/>
    <property type="match status" value="1"/>
</dbReference>
<dbReference type="GO" id="GO:0008270">
    <property type="term" value="F:zinc ion binding"/>
    <property type="evidence" value="ECO:0007669"/>
    <property type="project" value="UniProtKB-KW"/>
</dbReference>
<dbReference type="PROSITE" id="PS51259">
    <property type="entry name" value="MHD2"/>
    <property type="match status" value="1"/>
</dbReference>
<dbReference type="Pfam" id="PF00168">
    <property type="entry name" value="C2"/>
    <property type="match status" value="2"/>
</dbReference>
<dbReference type="GO" id="GO:0019992">
    <property type="term" value="F:diacylglycerol binding"/>
    <property type="evidence" value="ECO:0007669"/>
    <property type="project" value="InterPro"/>
</dbReference>
<dbReference type="GO" id="GO:0042734">
    <property type="term" value="C:presynaptic membrane"/>
    <property type="evidence" value="ECO:0007669"/>
    <property type="project" value="TreeGrafter"/>
</dbReference>
<dbReference type="InterPro" id="IPR002219">
    <property type="entry name" value="PKC_DAG/PE"/>
</dbReference>
<dbReference type="PROSITE" id="PS50004">
    <property type="entry name" value="C2"/>
    <property type="match status" value="2"/>
</dbReference>
<evidence type="ECO:0000256" key="6">
    <source>
        <dbReference type="SAM" id="MobiDB-lite"/>
    </source>
</evidence>
<sequence length="2123" mass="235258">SRTQQRTTATRRPQPQSPSQQQPPPTPVAEEIRRASTKSIHLQNHPLSPRPSRSPSPCRQQPQQQPALPPPTFIFSDESDDQNFSQKQQRQERQKQGDSMLPKPYTGGNPYLMRHSRYLLDEQVLQQRTSPRPPPSLPLPSSAQQQRQQQQQQQSLHLSLHGGRSSNPYIARANLHRHLDDDVSDFDGVDEAAALVQVASPTNAVFRALLPSPPSPTPPPPPAPPPLISVSGSPPPPSAWSPGQRCPKHDTVSGVDDPTDPFGQFAECTCQRPGQETGAQRRESTDQTETVKPSTSRTPVGTPVAMSSSPSIASSVRSELAGSATDTADWAAEEHGSWASSTPTYSAHFNSFGNLVEPDDRQKSLDDVTQLPDLDVASVKSSHSQDCVACELLERSPSVEVAPPSAATKQPRSREASIPTPAAAAAAKATDTVEVDEVDLESGDSPGVSNEGRETASSRKFARFVRTHFVRLISFDAAEEEGAETDAPAPADKSRLSVPSVHGHGHSHDGNLHLHPLAGSSLSQKRQILHKAATDSGSTHTGSLSEDGVGSPSGAKKGDNKSSAFFASIDIMPEMRSKRRVIPLVSDLTMAAQKRNQMGASAALVARQSLNDEELKSHVYKKTLQAICYPISCTTPHKFQIWSATSPTYCYECEGLLWGLARQGVRCTECGVKTHEKCKDLLNADCLQRAAEKSSKHGAEDKLATMKQAMQDRMLAREQTKPEVFELIRLVFGVDERTHRDQLRSVQQSILEGSSNWSAKIAITVISAQGLIGKDKTGTSDPYVTVQVGRLKKRTKTVPQELNPNWNEKFYFECHNFSDRIKVRVWDEDNDLKSRIRQKLTRESDDFLGQTLIEVRTLSGEMDVWYNLGHSNMIKIDKIQLQGRCSRLYSLSLHCQNRKSENPERGRDFKAPDCTENCSFNTFSTCSTNLSCACTDYLVQKRTDKSLVSGAIRLHISVEIKGEEKVAPYHVQYTCLHENMFHYMCETARKEGKEEVQLPKAKGENAWKVYFEAHMQEIIEEFAMRYGIESIYQAMTHFSCLTTKSISTGVPAVMSTLLANINAFYAHSTGTNAVSASDRFAASNFGKEKFVKLLDQLHNSLRISLSVYRNTFPASQKEKLQDLKSTVDLLTSITFFRLKVQELSSPPRASTVLKECALNCMKTTYQFLFENCNELHHREFQDGGGGGGGGGGTTGGHVGPSLDSLDFWHRLVELIISVIEEDRNSYGAVLNQFPQEVNIGQLSAAAMWTHFSQDVQFALAEHDEKRLCKSSDYMNLLFKVKWLYNKYIADVPPHKGTIPEYPRWFQPFVMQWLSENDEVSMEYLHSAYARDRKDNFQKSSDHALFSTSVVDVFTQLNQCFDVIKKLECPDPEIQNSFLNRFAATIHKVLLAYADIVKKDYLNFVSKHEKACVLMNNIQQLRVQLEKVFEAMGGKALDQETQDTLQALQDSLNSVLDDLAAMFASSQETAIVISIKEVGQLLHKHVKGAAQGKADSQAEADLVLRPLMDYLDNALMLFAAECEKTILKRLLKEMWKITICNLEKQVVLPPLSDPRQLFINLSIPTNAKAKVAGMSQGLLSNISNISSQVSNVSVSNISNVSNLLQKSATLKKSSDTLSKDIEKTMTPRQCTVIQIALETIRQYFHAGGNGLKMAYLEKSVELQSLRYALSLYSQTTDSLIKTFVGTQTCQDKPAVEEQVGEVSIQVDLFKHPGTGEVKITVKIVAANELKWHNISMFRPFIEVTLIGPHLAGKKRRFATKSKNNSDSPKYNETFNFILGTVDDPESYELHICCKDYCFAREDHLIGVTVLQIREIIEQGSCACWCALGKKLHMDDTGWTILRILSQRPNDEIASEFVRLNPEVTVSSSSSHFYRPKTQRFLVRGRFAPMRASPQVTEIGGRAAVQKAVLIRARPPRVALVLVHAVLVVVEVAELRLRLRVRLLAGVQQFVPSPTIASLQQVQKVFDVRVGWLVDEQQLGVADGPLKQQNRRRRGHFEAADVGLEAFEFRGAGQAESAAAAAAAGVAVGPSGVDLIGEVLSPGLLQLHGEAGDRKPPEVNGSTTDTETDTELLWPIVKANRAPNRLPDARKPPEVNGSTTDTETDTELLWPIVKANRAPNRLPDA</sequence>
<dbReference type="InterPro" id="IPR014772">
    <property type="entry name" value="Munc13_dom-2"/>
</dbReference>
<feature type="domain" description="Phorbol-ester/DAG-type" evidence="8">
    <location>
        <begin position="636"/>
        <end position="686"/>
    </location>
</feature>
<dbReference type="PRINTS" id="PR00360">
    <property type="entry name" value="C2DOMAIN"/>
</dbReference>
<keyword evidence="1" id="KW-0479">Metal-binding</keyword>
<dbReference type="GO" id="GO:0005516">
    <property type="term" value="F:calmodulin binding"/>
    <property type="evidence" value="ECO:0007669"/>
    <property type="project" value="TreeGrafter"/>
</dbReference>
<dbReference type="GO" id="GO:0017075">
    <property type="term" value="F:syntaxin-1 binding"/>
    <property type="evidence" value="ECO:0007669"/>
    <property type="project" value="TreeGrafter"/>
</dbReference>
<feature type="compositionally biased region" description="Low complexity" evidence="6">
    <location>
        <begin position="1"/>
        <end position="20"/>
    </location>
</feature>
<dbReference type="WBParaSite" id="maker-uti_cns_0008872-snap-gene-0.2-mRNA-1">
    <property type="protein sequence ID" value="maker-uti_cns_0008872-snap-gene-0.2-mRNA-1"/>
    <property type="gene ID" value="maker-uti_cns_0008872-snap-gene-0.2"/>
</dbReference>
<feature type="domain" description="C2" evidence="7">
    <location>
        <begin position="1697"/>
        <end position="1824"/>
    </location>
</feature>
<dbReference type="InterPro" id="IPR014770">
    <property type="entry name" value="Munc13_1"/>
</dbReference>
<dbReference type="SMART" id="SM00239">
    <property type="entry name" value="C2"/>
    <property type="match status" value="2"/>
</dbReference>
<evidence type="ECO:0000259" key="8">
    <source>
        <dbReference type="PROSITE" id="PS50081"/>
    </source>
</evidence>
<feature type="compositionally biased region" description="Low complexity" evidence="6">
    <location>
        <begin position="139"/>
        <end position="166"/>
    </location>
</feature>
<keyword evidence="3" id="KW-0863">Zinc-finger</keyword>